<organism evidence="1 2">
    <name type="scientific">Crenobacter oryzisoli</name>
    <dbReference type="NCBI Taxonomy" id="3056844"/>
    <lineage>
        <taxon>Bacteria</taxon>
        <taxon>Pseudomonadati</taxon>
        <taxon>Pseudomonadota</taxon>
        <taxon>Betaproteobacteria</taxon>
        <taxon>Neisseriales</taxon>
        <taxon>Neisseriaceae</taxon>
        <taxon>Crenobacter</taxon>
    </lineage>
</organism>
<sequence>CSQRGAVHVTVNAAYTSQMDSFTGLLEGRRVGDKFHRANGDVTQADFNAARNVKHRLHDPAIARFMPHREVLRILQHVPPAQLSVKRLQLVGASRVNEVRINPLLYFEQVFWNRDFLCQFEPIDRKPLPAICSSTNGPKTGTNGQKHLRRMPFWAAYGRHITLAKQAID</sequence>
<protein>
    <submittedName>
        <fullName evidence="1">Uncharacterized protein</fullName>
    </submittedName>
</protein>
<dbReference type="EMBL" id="JAUEDK010000040">
    <property type="protein sequence ID" value="MDN0076689.1"/>
    <property type="molecule type" value="Genomic_DNA"/>
</dbReference>
<evidence type="ECO:0000313" key="1">
    <source>
        <dbReference type="EMBL" id="MDN0076689.1"/>
    </source>
</evidence>
<reference evidence="1" key="1">
    <citation type="submission" date="2023-06" db="EMBL/GenBank/DDBJ databases">
        <authorList>
            <person name="Zhang S."/>
        </authorList>
    </citation>
    <scope>NUCLEOTIDE SEQUENCE</scope>
    <source>
        <strain evidence="1">SG2303</strain>
    </source>
</reference>
<accession>A0ABT7XT31</accession>
<keyword evidence="2" id="KW-1185">Reference proteome</keyword>
<comment type="caution">
    <text evidence="1">The sequence shown here is derived from an EMBL/GenBank/DDBJ whole genome shotgun (WGS) entry which is preliminary data.</text>
</comment>
<evidence type="ECO:0000313" key="2">
    <source>
        <dbReference type="Proteomes" id="UP001168540"/>
    </source>
</evidence>
<dbReference type="Proteomes" id="UP001168540">
    <property type="component" value="Unassembled WGS sequence"/>
</dbReference>
<dbReference type="RefSeq" id="WP_289831339.1">
    <property type="nucleotide sequence ID" value="NZ_JAUEDK010000040.1"/>
</dbReference>
<feature type="non-terminal residue" evidence="1">
    <location>
        <position position="1"/>
    </location>
</feature>
<gene>
    <name evidence="1" type="ORF">QU481_17665</name>
</gene>
<name>A0ABT7XT31_9NEIS</name>
<proteinExistence type="predicted"/>